<dbReference type="InterPro" id="IPR019258">
    <property type="entry name" value="Mediator_Med4"/>
</dbReference>
<dbReference type="PROSITE" id="PS50294">
    <property type="entry name" value="WD_REPEATS_REGION"/>
    <property type="match status" value="2"/>
</dbReference>
<keyword evidence="12" id="KW-1185">Reference proteome</keyword>
<dbReference type="InterPro" id="IPR007109">
    <property type="entry name" value="Brix"/>
</dbReference>
<evidence type="ECO:0000256" key="7">
    <source>
        <dbReference type="ARBA" id="ARBA00023242"/>
    </source>
</evidence>
<name>A0A182F8G9_ANOAL</name>
<dbReference type="PANTHER" id="PTHR22839">
    <property type="entry name" value="THO COMPLEX SUBUNIT 3 THO3"/>
    <property type="match status" value="1"/>
</dbReference>
<proteinExistence type="inferred from homology"/>
<dbReference type="InterPro" id="IPR001680">
    <property type="entry name" value="WD40_rpt"/>
</dbReference>
<dbReference type="PRINTS" id="PR00320">
    <property type="entry name" value="GPROTEINBRPT"/>
</dbReference>
<dbReference type="GO" id="GO:0034457">
    <property type="term" value="C:Mpp10 complex"/>
    <property type="evidence" value="ECO:0007669"/>
    <property type="project" value="UniProtKB-ARBA"/>
</dbReference>
<dbReference type="GO" id="GO:0019843">
    <property type="term" value="F:rRNA binding"/>
    <property type="evidence" value="ECO:0007669"/>
    <property type="project" value="InterPro"/>
</dbReference>
<feature type="region of interest" description="Disordered" evidence="10">
    <location>
        <begin position="824"/>
        <end position="897"/>
    </location>
</feature>
<dbReference type="PROSITE" id="PS50833">
    <property type="entry name" value="BRIX"/>
    <property type="match status" value="1"/>
</dbReference>
<dbReference type="EnsemblMetazoa" id="AALB002793-RA">
    <property type="protein sequence ID" value="AALB002793-PA"/>
    <property type="gene ID" value="AALB002793"/>
</dbReference>
<dbReference type="InterPro" id="IPR036322">
    <property type="entry name" value="WD40_repeat_dom_sf"/>
</dbReference>
<keyword evidence="3" id="KW-0853">WD repeat</keyword>
<dbReference type="InterPro" id="IPR015943">
    <property type="entry name" value="WD40/YVTN_repeat-like_dom_sf"/>
</dbReference>
<keyword evidence="9" id="KW-0175">Coiled coil</keyword>
<evidence type="ECO:0000256" key="1">
    <source>
        <dbReference type="ARBA" id="ARBA00004123"/>
    </source>
</evidence>
<dbReference type="GO" id="GO:0006357">
    <property type="term" value="P:regulation of transcription by RNA polymerase II"/>
    <property type="evidence" value="ECO:0007669"/>
    <property type="project" value="InterPro"/>
</dbReference>
<dbReference type="SMART" id="SM00879">
    <property type="entry name" value="Brix"/>
    <property type="match status" value="1"/>
</dbReference>
<sequence>MDGSKTQLEELQEYFKTHNNKREASKAHTAKVHSVGWNCDGRRLASGSFDKTVAVFTLDRDRLNKENTYRGHTGSVDQLCWHASMPDLLSTASGDKTVRIWDVRVGKCATFINTKGENINITWSPDGHTIAVGNKEDLVTFIDTRTHKIRAEEQFSFEVNEIAWSNGSDLFFLTNGQGCVHILNYPNLELQQILKAHPSTCICIEFDPTGRYFATGSADALVSLWDAEELACLRVFSRLDWPVRTISFSHDGKLLASASEDLMIDIGDTESGEKVAHIPVDAATFTVAWHPKQYILAYACDDKDANDRRRDAGSLKKMLRRQARLRREYLFRKAVEGKHKTLQDKKERIKRSLQEHIPIHGDLKKDALELQEKLKWTDEGPKRAGEISGESGGANTVDSKDDEYRYAGCEDPKIMITTSRDPSSRLKQFVKELRLIFPNAQRMNRGNFETKQLVHACRANNVTDFIIVHEHRGVPDNLIICHLPYGPTASFNMSGVVMRHDIPDIGPMSEQKPHLVFHNFKTKLAERTMSILRYLFPVPKEDSKRVITFANHDDFISFRHHTYRMVDRELELTEVGPRFQLKLYQIKLGTLDELDAADTEWVYRPYMNTAAKRRFLSDEDGWQQEDEPEGRMSSYHLSTRERLLAIVNDIEIVAKELIENTIAPKAQKMSSADHTQLVELLVLKDKELKSTLQLAADQAGIEKKMDSLREQVRKQDEEINQLQKQLKEAEQILATSIFQARQKLASIAKANKRPVSSEDLIKFAHRISASHAICAPLTWQQGDLRRPYPTDIEMRLGFLGKSDLNINGHNLQHPSSLNEMHRNAAAAASGAAGGTGGEIPVPSQNQFTWHSSGELHMSMGAGGGSVSLDTRAHKDASQDDVEVMSTESSSSSSSDSQ</sequence>
<dbReference type="GO" id="GO:0000445">
    <property type="term" value="C:THO complex part of transcription export complex"/>
    <property type="evidence" value="ECO:0007669"/>
    <property type="project" value="TreeGrafter"/>
</dbReference>
<evidence type="ECO:0000256" key="8">
    <source>
        <dbReference type="ARBA" id="ARBA00046343"/>
    </source>
</evidence>
<dbReference type="GO" id="GO:0005654">
    <property type="term" value="C:nucleoplasm"/>
    <property type="evidence" value="ECO:0007669"/>
    <property type="project" value="UniProtKB-ARBA"/>
</dbReference>
<dbReference type="AlphaFoldDB" id="A0A182F8G9"/>
<evidence type="ECO:0000256" key="3">
    <source>
        <dbReference type="ARBA" id="ARBA00022574"/>
    </source>
</evidence>
<dbReference type="Gene3D" id="2.130.10.10">
    <property type="entry name" value="YVTN repeat-like/Quinoprotein amine dehydrogenase"/>
    <property type="match status" value="2"/>
</dbReference>
<protein>
    <submittedName>
        <fullName evidence="11">Uncharacterized protein</fullName>
    </submittedName>
</protein>
<dbReference type="STRING" id="7167.A0A182F8G9"/>
<dbReference type="GO" id="GO:0006364">
    <property type="term" value="P:rRNA processing"/>
    <property type="evidence" value="ECO:0007669"/>
    <property type="project" value="InterPro"/>
</dbReference>
<dbReference type="Proteomes" id="UP000069272">
    <property type="component" value="Chromosome 2R"/>
</dbReference>
<accession>A0A182F8G9</accession>
<dbReference type="Pfam" id="PF04427">
    <property type="entry name" value="Brix"/>
    <property type="match status" value="1"/>
</dbReference>
<dbReference type="PROSITE" id="PS50082">
    <property type="entry name" value="WD_REPEATS_2"/>
    <property type="match status" value="3"/>
</dbReference>
<evidence type="ECO:0000256" key="6">
    <source>
        <dbReference type="ARBA" id="ARBA00023163"/>
    </source>
</evidence>
<dbReference type="InterPro" id="IPR019775">
    <property type="entry name" value="WD40_repeat_CS"/>
</dbReference>
<feature type="compositionally biased region" description="Low complexity" evidence="10">
    <location>
        <begin position="885"/>
        <end position="897"/>
    </location>
</feature>
<reference evidence="11 12" key="1">
    <citation type="journal article" date="2017" name="G3 (Bethesda)">
        <title>The Physical Genome Mapping of Anopheles albimanus Corrected Scaffold Misassemblies and Identified Interarm Rearrangements in Genus Anopheles.</title>
        <authorList>
            <person name="Artemov G.N."/>
            <person name="Peery A.N."/>
            <person name="Jiang X."/>
            <person name="Tu Z."/>
            <person name="Stegniy V.N."/>
            <person name="Sharakhova M.V."/>
            <person name="Sharakhov I.V."/>
        </authorList>
    </citation>
    <scope>NUCLEOTIDE SEQUENCE [LARGE SCALE GENOMIC DNA]</scope>
    <source>
        <strain evidence="11 12">ALBI9_A</strain>
    </source>
</reference>
<keyword evidence="7" id="KW-0539">Nucleus</keyword>
<dbReference type="SMART" id="SM00320">
    <property type="entry name" value="WD40"/>
    <property type="match status" value="5"/>
</dbReference>
<dbReference type="VEuPathDB" id="VectorBase:AALB20_037378"/>
<evidence type="ECO:0000313" key="11">
    <source>
        <dbReference type="EnsemblMetazoa" id="AALB002793-PA"/>
    </source>
</evidence>
<comment type="similarity">
    <text evidence="8">Belongs to the THOC3 family.</text>
</comment>
<keyword evidence="5" id="KW-0805">Transcription regulation</keyword>
<organism evidence="11 12">
    <name type="scientific">Anopheles albimanus</name>
    <name type="common">New world malaria mosquito</name>
    <dbReference type="NCBI Taxonomy" id="7167"/>
    <lineage>
        <taxon>Eukaryota</taxon>
        <taxon>Metazoa</taxon>
        <taxon>Ecdysozoa</taxon>
        <taxon>Arthropoda</taxon>
        <taxon>Hexapoda</taxon>
        <taxon>Insecta</taxon>
        <taxon>Pterygota</taxon>
        <taxon>Neoptera</taxon>
        <taxon>Endopterygota</taxon>
        <taxon>Diptera</taxon>
        <taxon>Nematocera</taxon>
        <taxon>Culicoidea</taxon>
        <taxon>Culicidae</taxon>
        <taxon>Anophelinae</taxon>
        <taxon>Anopheles</taxon>
    </lineage>
</organism>
<evidence type="ECO:0000256" key="2">
    <source>
        <dbReference type="ARBA" id="ARBA00009626"/>
    </source>
</evidence>
<evidence type="ECO:0000256" key="9">
    <source>
        <dbReference type="SAM" id="Coils"/>
    </source>
</evidence>
<evidence type="ECO:0000256" key="4">
    <source>
        <dbReference type="ARBA" id="ARBA00022737"/>
    </source>
</evidence>
<dbReference type="InterPro" id="IPR020472">
    <property type="entry name" value="WD40_PAC1"/>
</dbReference>
<evidence type="ECO:0000256" key="10">
    <source>
        <dbReference type="SAM" id="MobiDB-lite"/>
    </source>
</evidence>
<dbReference type="CDD" id="cd00200">
    <property type="entry name" value="WD40"/>
    <property type="match status" value="1"/>
</dbReference>
<comment type="similarity">
    <text evidence="2">Belongs to the Mediator complex subunit 4 family.</text>
</comment>
<dbReference type="Pfam" id="PF10018">
    <property type="entry name" value="Med4"/>
    <property type="match status" value="1"/>
</dbReference>
<evidence type="ECO:0000313" key="12">
    <source>
        <dbReference type="Proteomes" id="UP000069272"/>
    </source>
</evidence>
<dbReference type="VEuPathDB" id="VectorBase:AALB20_038135"/>
<evidence type="ECO:0000256" key="5">
    <source>
        <dbReference type="ARBA" id="ARBA00023015"/>
    </source>
</evidence>
<dbReference type="SUPFAM" id="SSF50978">
    <property type="entry name" value="WD40 repeat-like"/>
    <property type="match status" value="1"/>
</dbReference>
<dbReference type="InterPro" id="IPR040132">
    <property type="entry name" value="Tex1/THOC3"/>
</dbReference>
<dbReference type="FunFam" id="2.130.10.10:FF:001007">
    <property type="entry name" value="THO complex subunit 3"/>
    <property type="match status" value="1"/>
</dbReference>
<keyword evidence="4" id="KW-0677">Repeat</keyword>
<dbReference type="GO" id="GO:0032040">
    <property type="term" value="C:small-subunit processome"/>
    <property type="evidence" value="ECO:0007669"/>
    <property type="project" value="UniProtKB-ARBA"/>
</dbReference>
<dbReference type="VEuPathDB" id="VectorBase:AALB20_033668"/>
<feature type="compositionally biased region" description="Polar residues" evidence="10">
    <location>
        <begin position="842"/>
        <end position="851"/>
    </location>
</feature>
<dbReference type="Gene3D" id="3.40.50.10480">
    <property type="entry name" value="Probable brix-domain ribosomal biogenesis protein"/>
    <property type="match status" value="1"/>
</dbReference>
<feature type="coiled-coil region" evidence="9">
    <location>
        <begin position="698"/>
        <end position="739"/>
    </location>
</feature>
<dbReference type="SUPFAM" id="SSF52954">
    <property type="entry name" value="Class II aaRS ABD-related"/>
    <property type="match status" value="1"/>
</dbReference>
<dbReference type="GO" id="GO:0006406">
    <property type="term" value="P:mRNA export from nucleus"/>
    <property type="evidence" value="ECO:0007669"/>
    <property type="project" value="InterPro"/>
</dbReference>
<dbReference type="Pfam" id="PF25174">
    <property type="entry name" value="Beta-prop_THOC3"/>
    <property type="match status" value="1"/>
</dbReference>
<dbReference type="GO" id="GO:0042274">
    <property type="term" value="P:ribosomal small subunit biogenesis"/>
    <property type="evidence" value="ECO:0007669"/>
    <property type="project" value="UniProtKB-ARBA"/>
</dbReference>
<dbReference type="PROSITE" id="PS00678">
    <property type="entry name" value="WD_REPEATS_1"/>
    <property type="match status" value="1"/>
</dbReference>
<dbReference type="FunFam" id="3.40.50.10480:FF:000001">
    <property type="entry name" value="IMP4, U3 small nucleolar ribonucleoprotein"/>
    <property type="match status" value="1"/>
</dbReference>
<dbReference type="VEuPathDB" id="VectorBase:AALB002793"/>
<dbReference type="GO" id="GO:0003712">
    <property type="term" value="F:transcription coregulator activity"/>
    <property type="evidence" value="ECO:0007669"/>
    <property type="project" value="InterPro"/>
</dbReference>
<reference evidence="11" key="2">
    <citation type="submission" date="2022-08" db="UniProtKB">
        <authorList>
            <consortium name="EnsemblMetazoa"/>
        </authorList>
    </citation>
    <scope>IDENTIFICATION</scope>
    <source>
        <strain evidence="11">STECLA/ALBI9_A</strain>
    </source>
</reference>
<feature type="region of interest" description="Disordered" evidence="10">
    <location>
        <begin position="379"/>
        <end position="400"/>
    </location>
</feature>
<dbReference type="PANTHER" id="PTHR22839:SF0">
    <property type="entry name" value="THO COMPLEX SUBUNIT 3"/>
    <property type="match status" value="1"/>
</dbReference>
<dbReference type="GO" id="GO:0016592">
    <property type="term" value="C:mediator complex"/>
    <property type="evidence" value="ECO:0007669"/>
    <property type="project" value="InterPro"/>
</dbReference>
<keyword evidence="6" id="KW-0804">Transcription</keyword>
<comment type="subcellular location">
    <subcellularLocation>
        <location evidence="1">Nucleus</location>
    </subcellularLocation>
</comment>